<dbReference type="EMBL" id="JAQQAF010000005">
    <property type="protein sequence ID" value="KAJ8484613.1"/>
    <property type="molecule type" value="Genomic_DNA"/>
</dbReference>
<proteinExistence type="predicted"/>
<protein>
    <submittedName>
        <fullName evidence="1">Uncharacterized protein</fullName>
    </submittedName>
</protein>
<accession>A0AAV8QVJ5</accession>
<comment type="caution">
    <text evidence="1">The sequence shown here is derived from an EMBL/GenBank/DDBJ whole genome shotgun (WGS) entry which is preliminary data.</text>
</comment>
<sequence length="105" mass="12311">MLILRHDQTTKHKKGLPLVAICSYDVDSHLKRPGSYQSWRVGEEASPCSKTNRVRAIRALTEAKDFSETSLLWKLRVVFHQNASIRSPRQWNNLRRFRYIYIVGI</sequence>
<keyword evidence="2" id="KW-1185">Reference proteome</keyword>
<dbReference type="Proteomes" id="UP001222027">
    <property type="component" value="Unassembled WGS sequence"/>
</dbReference>
<organism evidence="1 2">
    <name type="scientific">Ensete ventricosum</name>
    <name type="common">Abyssinian banana</name>
    <name type="synonym">Musa ensete</name>
    <dbReference type="NCBI Taxonomy" id="4639"/>
    <lineage>
        <taxon>Eukaryota</taxon>
        <taxon>Viridiplantae</taxon>
        <taxon>Streptophyta</taxon>
        <taxon>Embryophyta</taxon>
        <taxon>Tracheophyta</taxon>
        <taxon>Spermatophyta</taxon>
        <taxon>Magnoliopsida</taxon>
        <taxon>Liliopsida</taxon>
        <taxon>Zingiberales</taxon>
        <taxon>Musaceae</taxon>
        <taxon>Ensete</taxon>
    </lineage>
</organism>
<reference evidence="1 2" key="1">
    <citation type="submission" date="2022-12" db="EMBL/GenBank/DDBJ databases">
        <title>Chromosome-scale assembly of the Ensete ventricosum genome.</title>
        <authorList>
            <person name="Dussert Y."/>
            <person name="Stocks J."/>
            <person name="Wendawek A."/>
            <person name="Woldeyes F."/>
            <person name="Nichols R.A."/>
            <person name="Borrell J.S."/>
        </authorList>
    </citation>
    <scope>NUCLEOTIDE SEQUENCE [LARGE SCALE GENOMIC DNA]</scope>
    <source>
        <strain evidence="2">cv. Maze</strain>
        <tissue evidence="1">Seeds</tissue>
    </source>
</reference>
<name>A0AAV8QVJ5_ENSVE</name>
<gene>
    <name evidence="1" type="ORF">OPV22_017098</name>
</gene>
<evidence type="ECO:0000313" key="2">
    <source>
        <dbReference type="Proteomes" id="UP001222027"/>
    </source>
</evidence>
<dbReference type="AlphaFoldDB" id="A0AAV8QVJ5"/>
<evidence type="ECO:0000313" key="1">
    <source>
        <dbReference type="EMBL" id="KAJ8484613.1"/>
    </source>
</evidence>